<evidence type="ECO:0000313" key="3">
    <source>
        <dbReference type="Proteomes" id="UP000199645"/>
    </source>
</evidence>
<reference evidence="2 3" key="1">
    <citation type="submission" date="2016-10" db="EMBL/GenBank/DDBJ databases">
        <authorList>
            <person name="de Groot N.N."/>
        </authorList>
    </citation>
    <scope>NUCLEOTIDE SEQUENCE [LARGE SCALE GENOMIC DNA]</scope>
    <source>
        <strain evidence="2 3">DSM 43019</strain>
    </source>
</reference>
<gene>
    <name evidence="2" type="ORF">SAMN05421541_103472</name>
</gene>
<dbReference type="RefSeq" id="WP_093612058.1">
    <property type="nucleotide sequence ID" value="NZ_BOMT01000003.1"/>
</dbReference>
<evidence type="ECO:0000256" key="1">
    <source>
        <dbReference type="SAM" id="MobiDB-lite"/>
    </source>
</evidence>
<dbReference type="EMBL" id="FONV01000003">
    <property type="protein sequence ID" value="SFE76677.1"/>
    <property type="molecule type" value="Genomic_DNA"/>
</dbReference>
<keyword evidence="3" id="KW-1185">Reference proteome</keyword>
<name>A0A1I2D7Z4_9ACTN</name>
<organism evidence="2 3">
    <name type="scientific">Actinoplanes philippinensis</name>
    <dbReference type="NCBI Taxonomy" id="35752"/>
    <lineage>
        <taxon>Bacteria</taxon>
        <taxon>Bacillati</taxon>
        <taxon>Actinomycetota</taxon>
        <taxon>Actinomycetes</taxon>
        <taxon>Micromonosporales</taxon>
        <taxon>Micromonosporaceae</taxon>
        <taxon>Actinoplanes</taxon>
    </lineage>
</organism>
<evidence type="ECO:0008006" key="4">
    <source>
        <dbReference type="Google" id="ProtNLM"/>
    </source>
</evidence>
<protein>
    <recommendedName>
        <fullName evidence="4">N-acetyltransferase domain-containing protein</fullName>
    </recommendedName>
</protein>
<evidence type="ECO:0000313" key="2">
    <source>
        <dbReference type="EMBL" id="SFE76677.1"/>
    </source>
</evidence>
<feature type="region of interest" description="Disordered" evidence="1">
    <location>
        <begin position="190"/>
        <end position="213"/>
    </location>
</feature>
<dbReference type="AlphaFoldDB" id="A0A1I2D7Z4"/>
<dbReference type="STRING" id="35752.SAMN05421541_103472"/>
<dbReference type="Proteomes" id="UP000199645">
    <property type="component" value="Unassembled WGS sequence"/>
</dbReference>
<proteinExistence type="predicted"/>
<sequence>MRLEIMPELPAELSDESWDFYQDCFSDLQYLAVNRHLMYRSEFDEVMADKRIGKYMALDDEDGAVIGMGTLTNELESIPLISAEYFKYHFPELYEQRRLFYCLFAGSALGHRGQGVFVALQRAMYAPIGEVDGKVFFDICSYNEERHQLPRMIAVILSRAAEYGRAQPTRLDAQSFWMYEFPKSDAPFRREERRSGYNRGRPDGGQDRRVARV</sequence>
<dbReference type="OrthoDB" id="4546222at2"/>
<accession>A0A1I2D7Z4</accession>